<dbReference type="PANTHER" id="PTHR34236">
    <property type="entry name" value="DIMETHYL SULFOXIDE REDUCTASE TRANSCRIPTIONAL ACTIVATOR"/>
    <property type="match status" value="1"/>
</dbReference>
<keyword evidence="1" id="KW-0805">Transcription regulation</keyword>
<keyword evidence="2" id="KW-0804">Transcription</keyword>
<evidence type="ECO:0000313" key="7">
    <source>
        <dbReference type="Proteomes" id="UP000186547"/>
    </source>
</evidence>
<evidence type="ECO:0000259" key="3">
    <source>
        <dbReference type="Pfam" id="PF04967"/>
    </source>
</evidence>
<reference evidence="5 6" key="2">
    <citation type="journal article" date="2014" name="PLoS Genet.">
        <title>Phylogenetically driven sequencing of extremely halophilic archaea reveals strategies for static and dynamic osmo-response.</title>
        <authorList>
            <person name="Becker E.A."/>
            <person name="Seitzer P.M."/>
            <person name="Tritt A."/>
            <person name="Larsen D."/>
            <person name="Krusor M."/>
            <person name="Yao A.I."/>
            <person name="Wu D."/>
            <person name="Madern D."/>
            <person name="Eisen J.A."/>
            <person name="Darling A.E."/>
            <person name="Facciotti M.T."/>
        </authorList>
    </citation>
    <scope>NUCLEOTIDE SEQUENCE [LARGE SCALE GENOMIC DNA]</scope>
    <source>
        <strain evidence="5 6">AJ5</strain>
    </source>
</reference>
<dbReference type="InterPro" id="IPR007050">
    <property type="entry name" value="HTH_bacterioopsin"/>
</dbReference>
<dbReference type="Proteomes" id="UP000186547">
    <property type="component" value="Chromosome"/>
</dbReference>
<proteinExistence type="predicted"/>
<evidence type="ECO:0000313" key="4">
    <source>
        <dbReference type="EMBL" id="APW98393.1"/>
    </source>
</evidence>
<accession>M0L366</accession>
<dbReference type="eggNOG" id="arCOG02272">
    <property type="taxonomic scope" value="Archaea"/>
</dbReference>
<dbReference type="PANTHER" id="PTHR34236:SF1">
    <property type="entry name" value="DIMETHYL SULFOXIDE REDUCTASE TRANSCRIPTIONAL ACTIVATOR"/>
    <property type="match status" value="1"/>
</dbReference>
<reference evidence="4" key="3">
    <citation type="submission" date="2017-01" db="EMBL/GenBank/DDBJ databases">
        <authorList>
            <person name="Mah S.A."/>
            <person name="Swanson W.J."/>
            <person name="Moy G.W."/>
            <person name="Vacquier V.D."/>
        </authorList>
    </citation>
    <scope>NUCLEOTIDE SEQUENCE</scope>
    <source>
        <strain evidence="4">AJ5</strain>
    </source>
</reference>
<keyword evidence="6" id="KW-1185">Reference proteome</keyword>
<evidence type="ECO:0000256" key="2">
    <source>
        <dbReference type="ARBA" id="ARBA00023163"/>
    </source>
</evidence>
<feature type="domain" description="HTH bat-type" evidence="3">
    <location>
        <begin position="145"/>
        <end position="197"/>
    </location>
</feature>
<evidence type="ECO:0000313" key="6">
    <source>
        <dbReference type="Proteomes" id="UP000011555"/>
    </source>
</evidence>
<protein>
    <submittedName>
        <fullName evidence="4 5">Bacterio-opsin activator</fullName>
    </submittedName>
</protein>
<organism evidence="5 6">
    <name type="scientific">Natronobacterium lacisalsi AJ5</name>
    <dbReference type="NCBI Taxonomy" id="358396"/>
    <lineage>
        <taxon>Archaea</taxon>
        <taxon>Methanobacteriati</taxon>
        <taxon>Methanobacteriota</taxon>
        <taxon>Stenosarchaea group</taxon>
        <taxon>Halobacteria</taxon>
        <taxon>Halobacteriales</taxon>
        <taxon>Natrialbaceae</taxon>
        <taxon>Natronobacterium</taxon>
    </lineage>
</organism>
<dbReference type="Proteomes" id="UP000011555">
    <property type="component" value="Unassembled WGS sequence"/>
</dbReference>
<evidence type="ECO:0000313" key="5">
    <source>
        <dbReference type="EMBL" id="EMA28002.1"/>
    </source>
</evidence>
<dbReference type="Pfam" id="PF04967">
    <property type="entry name" value="HTH_10"/>
    <property type="match status" value="1"/>
</dbReference>
<dbReference type="EMBL" id="CP019285">
    <property type="protein sequence ID" value="APW98393.1"/>
    <property type="molecule type" value="Genomic_DNA"/>
</dbReference>
<gene>
    <name evidence="5" type="ORF">C445_20172</name>
    <name evidence="4" type="ORF">CHINAEXTREME_11625</name>
</gene>
<dbReference type="GeneID" id="30921783"/>
<reference evidence="4 7" key="1">
    <citation type="journal article" date="2011" name="J. Bacteriol.">
        <title>Genome sequence of Halobiforma lacisalsi AJ5, an extremely halophilic archaeon which harbors a bop gene.</title>
        <authorList>
            <person name="Jiang X."/>
            <person name="Wang S."/>
            <person name="Cheng H."/>
            <person name="Huo Y."/>
            <person name="Zhang X."/>
            <person name="Zhu X."/>
            <person name="Han X."/>
            <person name="Ni P."/>
            <person name="Wu M."/>
        </authorList>
    </citation>
    <scope>NUCLEOTIDE SEQUENCE [LARGE SCALE GENOMIC DNA]</scope>
    <source>
        <strain evidence="4 7">AJ5</strain>
    </source>
</reference>
<dbReference type="KEGG" id="hlc:CHINAEXTREME11625"/>
<dbReference type="STRING" id="358396.CHINAEXTREME_11625"/>
<dbReference type="EMBL" id="AOLZ01000076">
    <property type="protein sequence ID" value="EMA28002.1"/>
    <property type="molecule type" value="Genomic_DNA"/>
</dbReference>
<sequence length="213" mass="23963">MLRSTVQLDLDSDYVLNDVTQEFDVPFVVTREEVHEDGTLTFVAEMPEHRDEVASRLRESDAVRRVGTVGDSTILVRKQSCGAIGIIRKHNGMLVGVDRAFRTERTFDMMAFSREDVKRIVEDLGDLGTASVERLVRVPDRPAGLSKRQYEVVEAALEAGYYDWPRETDAESVAEGLGITHPTFLEHLRKAEKKLLERAVNGRSTDQLDAQMG</sequence>
<evidence type="ECO:0000256" key="1">
    <source>
        <dbReference type="ARBA" id="ARBA00023015"/>
    </source>
</evidence>
<dbReference type="RefSeq" id="WP_007143712.1">
    <property type="nucleotide sequence ID" value="NZ_AOLZ01000076.1"/>
</dbReference>
<name>M0L366_NATLA</name>
<dbReference type="AlphaFoldDB" id="M0L366"/>